<dbReference type="OrthoDB" id="9804543at2"/>
<dbReference type="InterPro" id="IPR003313">
    <property type="entry name" value="AraC-bd"/>
</dbReference>
<dbReference type="PANTHER" id="PTHR11019:SF159">
    <property type="entry name" value="TRANSCRIPTIONAL REGULATOR-RELATED"/>
    <property type="match status" value="1"/>
</dbReference>
<keyword evidence="3" id="KW-0804">Transcription</keyword>
<dbReference type="InterPro" id="IPR011051">
    <property type="entry name" value="RmlC_Cupin_sf"/>
</dbReference>
<proteinExistence type="predicted"/>
<accession>A0A1W6ZUW3</accession>
<dbReference type="InterPro" id="IPR018060">
    <property type="entry name" value="HTH_AraC"/>
</dbReference>
<dbReference type="SUPFAM" id="SSF51182">
    <property type="entry name" value="RmlC-like cupins"/>
    <property type="match status" value="1"/>
</dbReference>
<dbReference type="GO" id="GO:0043565">
    <property type="term" value="F:sequence-specific DNA binding"/>
    <property type="evidence" value="ECO:0007669"/>
    <property type="project" value="InterPro"/>
</dbReference>
<dbReference type="EMBL" id="CP021112">
    <property type="protein sequence ID" value="ARQ01197.1"/>
    <property type="molecule type" value="Genomic_DNA"/>
</dbReference>
<dbReference type="Proteomes" id="UP000194137">
    <property type="component" value="Chromosome"/>
</dbReference>
<dbReference type="AlphaFoldDB" id="A0A1W6ZUW3"/>
<organism evidence="4 5">
    <name type="scientific">Pseudorhodoplanes sinuspersici</name>
    <dbReference type="NCBI Taxonomy" id="1235591"/>
    <lineage>
        <taxon>Bacteria</taxon>
        <taxon>Pseudomonadati</taxon>
        <taxon>Pseudomonadota</taxon>
        <taxon>Alphaproteobacteria</taxon>
        <taxon>Hyphomicrobiales</taxon>
        <taxon>Pseudorhodoplanes</taxon>
    </lineage>
</organism>
<keyword evidence="2" id="KW-0238">DNA-binding</keyword>
<gene>
    <name evidence="4" type="ORF">CAK95_20420</name>
</gene>
<dbReference type="CDD" id="cd06124">
    <property type="entry name" value="cupin_NimR-like_N"/>
    <property type="match status" value="1"/>
</dbReference>
<dbReference type="STRING" id="1235591.CAK95_20420"/>
<dbReference type="PROSITE" id="PS00041">
    <property type="entry name" value="HTH_ARAC_FAMILY_1"/>
    <property type="match status" value="1"/>
</dbReference>
<dbReference type="InterPro" id="IPR018062">
    <property type="entry name" value="HTH_AraC-typ_CS"/>
</dbReference>
<dbReference type="RefSeq" id="WP_086089589.1">
    <property type="nucleotide sequence ID" value="NZ_CP021112.1"/>
</dbReference>
<dbReference type="Pfam" id="PF02311">
    <property type="entry name" value="AraC_binding"/>
    <property type="match status" value="1"/>
</dbReference>
<evidence type="ECO:0000256" key="2">
    <source>
        <dbReference type="ARBA" id="ARBA00023125"/>
    </source>
</evidence>
<dbReference type="PANTHER" id="PTHR11019">
    <property type="entry name" value="HTH-TYPE TRANSCRIPTIONAL REGULATOR NIMR"/>
    <property type="match status" value="1"/>
</dbReference>
<protein>
    <submittedName>
        <fullName evidence="4">Uncharacterized protein</fullName>
    </submittedName>
</protein>
<reference evidence="4 5" key="1">
    <citation type="submission" date="2017-05" db="EMBL/GenBank/DDBJ databases">
        <title>Full genome sequence of Pseudorhodoplanes sinuspersici.</title>
        <authorList>
            <person name="Dastgheib S.M.M."/>
            <person name="Shavandi M."/>
            <person name="Tirandaz H."/>
        </authorList>
    </citation>
    <scope>NUCLEOTIDE SEQUENCE [LARGE SCALE GENOMIC DNA]</scope>
    <source>
        <strain evidence="4 5">RIPI110</strain>
    </source>
</reference>
<keyword evidence="5" id="KW-1185">Reference proteome</keyword>
<dbReference type="Pfam" id="PF12833">
    <property type="entry name" value="HTH_18"/>
    <property type="match status" value="1"/>
</dbReference>
<sequence>MQPEYRNNRDDAPRVVGALAKSFADGEHIPPHLHRRGQLIHAIAGTMKVETDDAAWIVPPALALWMPPAYPHSMVMRGDLAMRTIYIDPAACLTLPQQPILVEIGGLLRELILAVLDEPLDYDEAGRGGLIAKLILAELERMEERKMHVPMPRDTRAARVARALLAQPDAIGGLDDWAEKAGASRRTLARLFRVETGFSFNEWRSRLRAIDGLARLSNGEPVGSAAASVGYASASAFSAMVRRNFGEAPRKMMRG</sequence>
<dbReference type="Gene3D" id="2.60.120.10">
    <property type="entry name" value="Jelly Rolls"/>
    <property type="match status" value="1"/>
</dbReference>
<dbReference type="KEGG" id="psin:CAK95_20420"/>
<dbReference type="PROSITE" id="PS01124">
    <property type="entry name" value="HTH_ARAC_FAMILY_2"/>
    <property type="match status" value="1"/>
</dbReference>
<evidence type="ECO:0000256" key="3">
    <source>
        <dbReference type="ARBA" id="ARBA00023163"/>
    </source>
</evidence>
<keyword evidence="1" id="KW-0805">Transcription regulation</keyword>
<dbReference type="Gene3D" id="1.10.10.60">
    <property type="entry name" value="Homeodomain-like"/>
    <property type="match status" value="1"/>
</dbReference>
<evidence type="ECO:0000313" key="4">
    <source>
        <dbReference type="EMBL" id="ARQ01197.1"/>
    </source>
</evidence>
<dbReference type="GO" id="GO:0003700">
    <property type="term" value="F:DNA-binding transcription factor activity"/>
    <property type="evidence" value="ECO:0007669"/>
    <property type="project" value="InterPro"/>
</dbReference>
<evidence type="ECO:0000256" key="1">
    <source>
        <dbReference type="ARBA" id="ARBA00023015"/>
    </source>
</evidence>
<evidence type="ECO:0000313" key="5">
    <source>
        <dbReference type="Proteomes" id="UP000194137"/>
    </source>
</evidence>
<name>A0A1W6ZUW3_9HYPH</name>
<dbReference type="SMART" id="SM00342">
    <property type="entry name" value="HTH_ARAC"/>
    <property type="match status" value="1"/>
</dbReference>
<dbReference type="InterPro" id="IPR014710">
    <property type="entry name" value="RmlC-like_jellyroll"/>
</dbReference>